<dbReference type="WBParaSite" id="HPLM_0000118501-mRNA-1">
    <property type="protein sequence ID" value="HPLM_0000118501-mRNA-1"/>
    <property type="gene ID" value="HPLM_0000118501"/>
</dbReference>
<feature type="region of interest" description="Disordered" evidence="1">
    <location>
        <begin position="1"/>
        <end position="41"/>
    </location>
</feature>
<accession>A0A0N4VV65</accession>
<organism evidence="4">
    <name type="scientific">Haemonchus placei</name>
    <name type="common">Barber's pole worm</name>
    <dbReference type="NCBI Taxonomy" id="6290"/>
    <lineage>
        <taxon>Eukaryota</taxon>
        <taxon>Metazoa</taxon>
        <taxon>Ecdysozoa</taxon>
        <taxon>Nematoda</taxon>
        <taxon>Chromadorea</taxon>
        <taxon>Rhabditida</taxon>
        <taxon>Rhabditina</taxon>
        <taxon>Rhabditomorpha</taxon>
        <taxon>Strongyloidea</taxon>
        <taxon>Trichostrongylidae</taxon>
        <taxon>Haemonchus</taxon>
    </lineage>
</organism>
<reference evidence="4" key="1">
    <citation type="submission" date="2017-02" db="UniProtKB">
        <authorList>
            <consortium name="WormBaseParasite"/>
        </authorList>
    </citation>
    <scope>IDENTIFICATION</scope>
</reference>
<dbReference type="EMBL" id="UZAF01001414">
    <property type="protein sequence ID" value="VDO08260.1"/>
    <property type="molecule type" value="Genomic_DNA"/>
</dbReference>
<dbReference type="OrthoDB" id="10470934at2759"/>
<evidence type="ECO:0000313" key="2">
    <source>
        <dbReference type="EMBL" id="VDO08260.1"/>
    </source>
</evidence>
<evidence type="ECO:0000256" key="1">
    <source>
        <dbReference type="SAM" id="MobiDB-lite"/>
    </source>
</evidence>
<protein>
    <submittedName>
        <fullName evidence="4">PINIT domain-containing protein</fullName>
    </submittedName>
</protein>
<sequence>MPIADREVPMKPAAPNSPPMNAENNVEQTFGFDPPRDGDLLTTNARQTAFEAPIKGGCKPKLVLLYNLPAMQLENPELPFKALRRAVPKKCEQPLKVSCAVLPVLMP</sequence>
<gene>
    <name evidence="2" type="ORF">HPLM_LOCUS1183</name>
</gene>
<evidence type="ECO:0000313" key="3">
    <source>
        <dbReference type="Proteomes" id="UP000268014"/>
    </source>
</evidence>
<evidence type="ECO:0000313" key="4">
    <source>
        <dbReference type="WBParaSite" id="HPLM_0000118501-mRNA-1"/>
    </source>
</evidence>
<proteinExistence type="predicted"/>
<keyword evidence="3" id="KW-1185">Reference proteome</keyword>
<dbReference type="AlphaFoldDB" id="A0A0N4VV65"/>
<reference evidence="2 3" key="2">
    <citation type="submission" date="2018-11" db="EMBL/GenBank/DDBJ databases">
        <authorList>
            <consortium name="Pathogen Informatics"/>
        </authorList>
    </citation>
    <scope>NUCLEOTIDE SEQUENCE [LARGE SCALE GENOMIC DNA]</scope>
    <source>
        <strain evidence="2 3">MHpl1</strain>
    </source>
</reference>
<name>A0A0N4VV65_HAEPC</name>
<dbReference type="Proteomes" id="UP000268014">
    <property type="component" value="Unassembled WGS sequence"/>
</dbReference>